<evidence type="ECO:0000313" key="1">
    <source>
        <dbReference type="EMBL" id="XBS22176.1"/>
    </source>
</evidence>
<dbReference type="AlphaFoldDB" id="A0AAU7P076"/>
<evidence type="ECO:0008006" key="3">
    <source>
        <dbReference type="Google" id="ProtNLM"/>
    </source>
</evidence>
<protein>
    <recommendedName>
        <fullName evidence="3">Ketopantoate reductase</fullName>
    </recommendedName>
</protein>
<keyword evidence="2" id="KW-1185">Reference proteome</keyword>
<dbReference type="RefSeq" id="WP_349432633.1">
    <property type="nucleotide sequence ID" value="NZ_CP157743.1"/>
</dbReference>
<reference evidence="1 2" key="1">
    <citation type="journal article" date="2024" name="Microbiology">
        <title>Methylomarinum rosea sp. nov., a novel halophilic methanotrophic bacterium from the hypersaline Lake Elton.</title>
        <authorList>
            <person name="Suleimanov R.Z."/>
            <person name="Oshkin I.Y."/>
            <person name="Danilova O.V."/>
            <person name="Suzina N.E."/>
            <person name="Dedysh S.N."/>
        </authorList>
    </citation>
    <scope>NUCLEOTIDE SEQUENCE [LARGE SCALE GENOMIC DNA]</scope>
    <source>
        <strain evidence="1 2">Ch1-1</strain>
    </source>
</reference>
<accession>A0AAU7P076</accession>
<name>A0AAU7P076_9GAMM</name>
<dbReference type="Proteomes" id="UP001225378">
    <property type="component" value="Chromosome"/>
</dbReference>
<organism evidence="1 2">
    <name type="scientific">Methylomarinum roseum</name>
    <dbReference type="NCBI Taxonomy" id="3067653"/>
    <lineage>
        <taxon>Bacteria</taxon>
        <taxon>Pseudomonadati</taxon>
        <taxon>Pseudomonadota</taxon>
        <taxon>Gammaproteobacteria</taxon>
        <taxon>Methylococcales</taxon>
        <taxon>Methylococcaceae</taxon>
        <taxon>Methylomarinum</taxon>
    </lineage>
</organism>
<dbReference type="EMBL" id="CP157743">
    <property type="protein sequence ID" value="XBS22176.1"/>
    <property type="molecule type" value="Genomic_DNA"/>
</dbReference>
<sequence>MKAPIVLIGIGELGGEFARGFLRCGRPVYPITRKTDLSAVANQLPSPGLVLITVQENELDGVLAKLPESWRDKVGLVQNELLPRHWQRHAISDPTVAVVWFEKKPTLALTNILYTPVYGPRAALLMEALDAIKIPNRCVENEDELLYQLLRKSLYILTVNICGLACGGTVGELWRHHRALAREVATEAVGILEWLTERELPTEKLIAGMVEGIEDCPDRNCLGRSAKLRLERALHYAREAGLETPRLNEIYRQINAS</sequence>
<gene>
    <name evidence="1" type="ORF">Q9L42_008635</name>
</gene>
<proteinExistence type="predicted"/>
<evidence type="ECO:0000313" key="2">
    <source>
        <dbReference type="Proteomes" id="UP001225378"/>
    </source>
</evidence>
<dbReference type="KEGG" id="mech:Q9L42_008635"/>